<dbReference type="GO" id="GO:0050664">
    <property type="term" value="F:oxidoreductase activity, acting on NAD(P)H, oxygen as acceptor"/>
    <property type="evidence" value="ECO:0007669"/>
    <property type="project" value="TreeGrafter"/>
</dbReference>
<dbReference type="PRINTS" id="PR00081">
    <property type="entry name" value="GDHRDH"/>
</dbReference>
<dbReference type="PROSITE" id="PS00061">
    <property type="entry name" value="ADH_SHORT"/>
    <property type="match status" value="1"/>
</dbReference>
<sequence>MTLTASQTQETTTREVITTSYILEDSQEPLPRPSPQLKKNIFDNFSLAGKVAVITGGSRGIGYAVAECYCQAGASVALIASNAERVEQSAKALRAEYGCKVESYTLDVAQPAKCDEAIAQIVQDFGTIDIFVGNAGIIWTDGGIISDAGLNNGIEKWRRIMEINLNANYYFARSVGQIFKEKKSGSFILTSSMSGSICNVPNYQTAYNASKAGLKHMAKSLAVEWASFNARVNSISPGYIDSGISDVLDPAILAKWNSLIPFGRQGLPQELVGAYLYLASDASTYTSGSDIVIDGGYCSV</sequence>
<dbReference type="GO" id="GO:0050085">
    <property type="term" value="F:mannitol 2-dehydrogenase (NADP+) activity"/>
    <property type="evidence" value="ECO:0007669"/>
    <property type="project" value="UniProtKB-ARBA"/>
</dbReference>
<comment type="similarity">
    <text evidence="1">Belongs to the short-chain dehydrogenases/reductases (SDR) family.</text>
</comment>
<evidence type="ECO:0000313" key="4">
    <source>
        <dbReference type="EMBL" id="KAH3686950.1"/>
    </source>
</evidence>
<dbReference type="SUPFAM" id="SSF51735">
    <property type="entry name" value="NAD(P)-binding Rossmann-fold domains"/>
    <property type="match status" value="1"/>
</dbReference>
<dbReference type="InterPro" id="IPR020904">
    <property type="entry name" value="Sc_DH/Rdtase_CS"/>
</dbReference>
<evidence type="ECO:0000256" key="1">
    <source>
        <dbReference type="ARBA" id="ARBA00006484"/>
    </source>
</evidence>
<evidence type="ECO:0000256" key="3">
    <source>
        <dbReference type="ARBA" id="ARBA00023002"/>
    </source>
</evidence>
<dbReference type="PANTHER" id="PTHR43008:SF13">
    <property type="entry name" value="L-XYLULOSE REDUCTASE-RELATED"/>
    <property type="match status" value="1"/>
</dbReference>
<dbReference type="PANTHER" id="PTHR43008">
    <property type="entry name" value="BENZIL REDUCTASE"/>
    <property type="match status" value="1"/>
</dbReference>
<evidence type="ECO:0000313" key="5">
    <source>
        <dbReference type="Proteomes" id="UP000774326"/>
    </source>
</evidence>
<organism evidence="4 5">
    <name type="scientific">Wickerhamomyces pijperi</name>
    <name type="common">Yeast</name>
    <name type="synonym">Pichia pijperi</name>
    <dbReference type="NCBI Taxonomy" id="599730"/>
    <lineage>
        <taxon>Eukaryota</taxon>
        <taxon>Fungi</taxon>
        <taxon>Dikarya</taxon>
        <taxon>Ascomycota</taxon>
        <taxon>Saccharomycotina</taxon>
        <taxon>Saccharomycetes</taxon>
        <taxon>Phaffomycetales</taxon>
        <taxon>Wickerhamomycetaceae</taxon>
        <taxon>Wickerhamomyces</taxon>
    </lineage>
</organism>
<dbReference type="OrthoDB" id="1888931at2759"/>
<accession>A0A9P8QCF7</accession>
<dbReference type="Gene3D" id="3.40.50.720">
    <property type="entry name" value="NAD(P)-binding Rossmann-like Domain"/>
    <property type="match status" value="1"/>
</dbReference>
<dbReference type="InterPro" id="IPR036291">
    <property type="entry name" value="NAD(P)-bd_dom_sf"/>
</dbReference>
<name>A0A9P8QCF7_WICPI</name>
<reference evidence="4" key="1">
    <citation type="journal article" date="2021" name="Open Biol.">
        <title>Shared evolutionary footprints suggest mitochondrial oxidative damage underlies multiple complex I losses in fungi.</title>
        <authorList>
            <person name="Schikora-Tamarit M.A."/>
            <person name="Marcet-Houben M."/>
            <person name="Nosek J."/>
            <person name="Gabaldon T."/>
        </authorList>
    </citation>
    <scope>NUCLEOTIDE SEQUENCE</scope>
    <source>
        <strain evidence="4">CBS2887</strain>
    </source>
</reference>
<dbReference type="Pfam" id="PF13561">
    <property type="entry name" value="adh_short_C2"/>
    <property type="match status" value="1"/>
</dbReference>
<protein>
    <submittedName>
        <fullName evidence="4">Uncharacterized protein</fullName>
    </submittedName>
</protein>
<dbReference type="AlphaFoldDB" id="A0A9P8QCF7"/>
<dbReference type="EMBL" id="JAEUBG010001099">
    <property type="protein sequence ID" value="KAH3686950.1"/>
    <property type="molecule type" value="Genomic_DNA"/>
</dbReference>
<dbReference type="InterPro" id="IPR002347">
    <property type="entry name" value="SDR_fam"/>
</dbReference>
<comment type="caution">
    <text evidence="4">The sequence shown here is derived from an EMBL/GenBank/DDBJ whole genome shotgun (WGS) entry which is preliminary data.</text>
</comment>
<dbReference type="PRINTS" id="PR00080">
    <property type="entry name" value="SDRFAMILY"/>
</dbReference>
<keyword evidence="5" id="KW-1185">Reference proteome</keyword>
<dbReference type="Proteomes" id="UP000774326">
    <property type="component" value="Unassembled WGS sequence"/>
</dbReference>
<dbReference type="GO" id="GO:0044281">
    <property type="term" value="P:small molecule metabolic process"/>
    <property type="evidence" value="ECO:0007669"/>
    <property type="project" value="UniProtKB-ARBA"/>
</dbReference>
<dbReference type="GO" id="GO:0005975">
    <property type="term" value="P:carbohydrate metabolic process"/>
    <property type="evidence" value="ECO:0007669"/>
    <property type="project" value="UniProtKB-ARBA"/>
</dbReference>
<keyword evidence="2" id="KW-0521">NADP</keyword>
<keyword evidence="3" id="KW-0560">Oxidoreductase</keyword>
<evidence type="ECO:0000256" key="2">
    <source>
        <dbReference type="ARBA" id="ARBA00022857"/>
    </source>
</evidence>
<proteinExistence type="inferred from homology"/>
<gene>
    <name evidence="4" type="ORF">WICPIJ_002069</name>
</gene>
<reference evidence="4" key="2">
    <citation type="submission" date="2021-01" db="EMBL/GenBank/DDBJ databases">
        <authorList>
            <person name="Schikora-Tamarit M.A."/>
        </authorList>
    </citation>
    <scope>NUCLEOTIDE SEQUENCE</scope>
    <source>
        <strain evidence="4">CBS2887</strain>
    </source>
</reference>
<dbReference type="FunFam" id="3.40.50.720:FF:000090">
    <property type="entry name" value="NADP-dependent mannitol dehydrogenase"/>
    <property type="match status" value="1"/>
</dbReference>